<evidence type="ECO:0000313" key="2">
    <source>
        <dbReference type="Proteomes" id="UP001212997"/>
    </source>
</evidence>
<dbReference type="EMBL" id="JANAWD010000356">
    <property type="protein sequence ID" value="KAJ3480775.1"/>
    <property type="molecule type" value="Genomic_DNA"/>
</dbReference>
<dbReference type="Gene3D" id="1.10.510.10">
    <property type="entry name" value="Transferase(Phosphotransferase) domain 1"/>
    <property type="match status" value="1"/>
</dbReference>
<evidence type="ECO:0008006" key="3">
    <source>
        <dbReference type="Google" id="ProtNLM"/>
    </source>
</evidence>
<accession>A0AAD5YGI7</accession>
<evidence type="ECO:0000313" key="1">
    <source>
        <dbReference type="EMBL" id="KAJ3480775.1"/>
    </source>
</evidence>
<dbReference type="Proteomes" id="UP001212997">
    <property type="component" value="Unassembled WGS sequence"/>
</dbReference>
<dbReference type="InterPro" id="IPR011009">
    <property type="entry name" value="Kinase-like_dom_sf"/>
</dbReference>
<protein>
    <recommendedName>
        <fullName evidence="3">Protein kinase domain-containing protein</fullName>
    </recommendedName>
</protein>
<comment type="caution">
    <text evidence="1">The sequence shown here is derived from an EMBL/GenBank/DDBJ whole genome shotgun (WGS) entry which is preliminary data.</text>
</comment>
<gene>
    <name evidence="1" type="ORF">NLI96_g8112</name>
</gene>
<keyword evidence="2" id="KW-1185">Reference proteome</keyword>
<proteinExistence type="predicted"/>
<name>A0AAD5YGI7_9APHY</name>
<sequence>MMDPRPSFPKMFHPVKISRSRDFKSRAKFYTRKRPTQYMFIDFGLSVRFQPGQEHQAIPVFGGDKTVPEFVWKSRKLPYDPFPADVYYLGNLIREEFLQKAKGVEFIEPLVADMVQDDPTKRPTMDEVVSRYDKMMRSLSHFQLRSRLAQRDEGPWCHSPFPHFSTASCRSAFFGQEQFKSRLIREGPSCETPRRRLPVNAICHPGIYGHAFASSDGIMILGVCYDVCSHQDTWSPQTRLPISTCYDVHSLDPRTQDYDE</sequence>
<organism evidence="1 2">
    <name type="scientific">Meripilus lineatus</name>
    <dbReference type="NCBI Taxonomy" id="2056292"/>
    <lineage>
        <taxon>Eukaryota</taxon>
        <taxon>Fungi</taxon>
        <taxon>Dikarya</taxon>
        <taxon>Basidiomycota</taxon>
        <taxon>Agaricomycotina</taxon>
        <taxon>Agaricomycetes</taxon>
        <taxon>Polyporales</taxon>
        <taxon>Meripilaceae</taxon>
        <taxon>Meripilus</taxon>
    </lineage>
</organism>
<dbReference type="AlphaFoldDB" id="A0AAD5YGI7"/>
<reference evidence="1" key="1">
    <citation type="submission" date="2022-07" db="EMBL/GenBank/DDBJ databases">
        <title>Genome Sequence of Physisporinus lineatus.</title>
        <authorList>
            <person name="Buettner E."/>
        </authorList>
    </citation>
    <scope>NUCLEOTIDE SEQUENCE</scope>
    <source>
        <strain evidence="1">VT162</strain>
    </source>
</reference>
<dbReference type="SUPFAM" id="SSF56112">
    <property type="entry name" value="Protein kinase-like (PK-like)"/>
    <property type="match status" value="1"/>
</dbReference>